<dbReference type="RefSeq" id="WP_049584664.1">
    <property type="nucleotide sequence ID" value="NZ_CAWQXX010000041.1"/>
</dbReference>
<proteinExistence type="predicted"/>
<dbReference type="Proteomes" id="UP000183223">
    <property type="component" value="Unassembled WGS sequence"/>
</dbReference>
<gene>
    <name evidence="1" type="ORF">SAMN02982990_04614</name>
</gene>
<dbReference type="OrthoDB" id="6458908at2"/>
<dbReference type="GeneID" id="45657563"/>
<reference evidence="2" key="1">
    <citation type="submission" date="2016-10" db="EMBL/GenBank/DDBJ databases">
        <authorList>
            <person name="Varghese N."/>
            <person name="Submissions S."/>
        </authorList>
    </citation>
    <scope>NUCLEOTIDE SEQUENCE [LARGE SCALE GENOMIC DNA]</scope>
    <source>
        <strain evidence="2">ATCC 29999</strain>
    </source>
</reference>
<accession>A0A1G5RM83</accession>
<evidence type="ECO:0000313" key="1">
    <source>
        <dbReference type="EMBL" id="SCZ74359.1"/>
    </source>
</evidence>
<name>A0A1G5RM83_PHOLU</name>
<organism evidence="1 2">
    <name type="scientific">Photorhabdus luminescens</name>
    <name type="common">Xenorhabdus luminescens</name>
    <dbReference type="NCBI Taxonomy" id="29488"/>
    <lineage>
        <taxon>Bacteria</taxon>
        <taxon>Pseudomonadati</taxon>
        <taxon>Pseudomonadota</taxon>
        <taxon>Gammaproteobacteria</taxon>
        <taxon>Enterobacterales</taxon>
        <taxon>Morganellaceae</taxon>
        <taxon>Photorhabdus</taxon>
    </lineage>
</organism>
<dbReference type="EMBL" id="FMWJ01000057">
    <property type="protein sequence ID" value="SCZ74359.1"/>
    <property type="molecule type" value="Genomic_DNA"/>
</dbReference>
<evidence type="ECO:0000313" key="2">
    <source>
        <dbReference type="Proteomes" id="UP000183223"/>
    </source>
</evidence>
<dbReference type="AlphaFoldDB" id="A0A1G5RM83"/>
<protein>
    <submittedName>
        <fullName evidence="1">Uncharacterized protein</fullName>
    </submittedName>
</protein>
<sequence>MSSKVIAINPGQSFEIFKHGNVIFPNHYPLAIIKNNGMAPIRAVNYWAPPIGDYNQYGYIDVYPGEEKTFLAPVNAVYFYKIIVTNFSTIYNAEIEVTSQFWNW</sequence>
<keyword evidence="2" id="KW-1185">Reference proteome</keyword>